<gene>
    <name evidence="1" type="ordered locus">PACID_17340</name>
</gene>
<dbReference type="AlphaFoldDB" id="K7RNH3"/>
<dbReference type="HOGENOM" id="CLU_2846246_0_0_11"/>
<dbReference type="EMBL" id="CP003493">
    <property type="protein sequence ID" value="AFV89539.1"/>
    <property type="molecule type" value="Genomic_DNA"/>
</dbReference>
<protein>
    <submittedName>
        <fullName evidence="1">Uncharacterized protein</fullName>
    </submittedName>
</protein>
<accession>K7RNH3</accession>
<sequence length="65" mass="7269">MELSVMSSTGTDSAFGFGTRFTEGEGIRPVVWQVAALDEQTEQFIVSWWGRSPDLGPRQMTTAWE</sequence>
<dbReference type="Proteomes" id="UP000000214">
    <property type="component" value="Chromosome"/>
</dbReference>
<evidence type="ECO:0000313" key="2">
    <source>
        <dbReference type="Proteomes" id="UP000000214"/>
    </source>
</evidence>
<name>K7RNH3_ACIA4</name>
<dbReference type="KEGG" id="pbo:PACID_17340"/>
<organism evidence="1 2">
    <name type="scientific">Acidipropionibacterium acidipropionici (strain ATCC 4875 / DSM 20272 / JCM 6432 / NBRC 12425 / NCIMB 8070 / 4)</name>
    <name type="common">Propionibacterium acidipropionici</name>
    <dbReference type="NCBI Taxonomy" id="1171373"/>
    <lineage>
        <taxon>Bacteria</taxon>
        <taxon>Bacillati</taxon>
        <taxon>Actinomycetota</taxon>
        <taxon>Actinomycetes</taxon>
        <taxon>Propionibacteriales</taxon>
        <taxon>Propionibacteriaceae</taxon>
        <taxon>Acidipropionibacterium</taxon>
    </lineage>
</organism>
<evidence type="ECO:0000313" key="1">
    <source>
        <dbReference type="EMBL" id="AFV89539.1"/>
    </source>
</evidence>
<reference evidence="1 2" key="1">
    <citation type="journal article" date="2012" name="BMC Genomics">
        <title>The genome sequence of Propionibacterium acidipropionici provides insights into its biotechnological and industrial potential.</title>
        <authorList>
            <person name="Parizzi L.P."/>
            <person name="Grassi M.C."/>
            <person name="Llerena L.A."/>
            <person name="Carazzolle M.F."/>
            <person name="Queiroz V.L."/>
            <person name="Lunardi I."/>
            <person name="Zeidler A.F."/>
            <person name="Teixeira P.J."/>
            <person name="Mieczkowski P."/>
            <person name="Rincones J."/>
            <person name="Pereira G.A."/>
        </authorList>
    </citation>
    <scope>NUCLEOTIDE SEQUENCE [LARGE SCALE GENOMIC DNA]</scope>
    <source>
        <strain evidence="2">ATCC 4875 / DSM 20272 / JCM 6432 / NBRC 12425 / NCIMB 8070</strain>
    </source>
</reference>
<proteinExistence type="predicted"/>